<name>A0A645EJY6_9ZZZZ</name>
<protein>
    <submittedName>
        <fullName evidence="1">Uncharacterized protein</fullName>
    </submittedName>
</protein>
<reference evidence="1" key="1">
    <citation type="submission" date="2019-08" db="EMBL/GenBank/DDBJ databases">
        <authorList>
            <person name="Kucharzyk K."/>
            <person name="Murdoch R.W."/>
            <person name="Higgins S."/>
            <person name="Loffler F."/>
        </authorList>
    </citation>
    <scope>NUCLEOTIDE SEQUENCE</scope>
</reference>
<proteinExistence type="predicted"/>
<comment type="caution">
    <text evidence="1">The sequence shown here is derived from an EMBL/GenBank/DDBJ whole genome shotgun (WGS) entry which is preliminary data.</text>
</comment>
<sequence>MAVDDAEIQLPPVGACLFDGGQRQRVCQDEGWNALVAADLALTDQILMQLA</sequence>
<evidence type="ECO:0000313" key="1">
    <source>
        <dbReference type="EMBL" id="MPN01756.1"/>
    </source>
</evidence>
<dbReference type="AlphaFoldDB" id="A0A645EJY6"/>
<dbReference type="EMBL" id="VSSQ01047745">
    <property type="protein sequence ID" value="MPN01756.1"/>
    <property type="molecule type" value="Genomic_DNA"/>
</dbReference>
<accession>A0A645EJY6</accession>
<organism evidence="1">
    <name type="scientific">bioreactor metagenome</name>
    <dbReference type="NCBI Taxonomy" id="1076179"/>
    <lineage>
        <taxon>unclassified sequences</taxon>
        <taxon>metagenomes</taxon>
        <taxon>ecological metagenomes</taxon>
    </lineage>
</organism>
<gene>
    <name evidence="1" type="ORF">SDC9_148968</name>
</gene>